<dbReference type="InterPro" id="IPR055412">
    <property type="entry name" value="UVB_sens_C"/>
</dbReference>
<dbReference type="InterPro" id="IPR006968">
    <property type="entry name" value="RUS_fam"/>
</dbReference>
<sequence length="521" mass="58198">MENNWYSTTTRNKPVDCKLRCLSFHGFHLPTGQLLSPRHRSMLSVGGRFQGGAPPWRRPRPRSRLASPPASSSGAGDSEPLLVERYRDGAAKRYMLDGDSKLQVQWEKHDESSVNTVEDEKANSPIPRAVSDFVLPAGFPESVSDDYLQYMLLQFPTNVTGWICHTLVTSSLLKAVGVGSFTGTSAAAAAAAIRWVSKDGVGAFGRLLIGGRFGTLFDDDPKKWRMYADFIGSAGSIFDLTTPLYPGYFLPLASLGNLAKAVGRGFRDPSNRVIQNHFAKSGNLGEIAAKEEVWEVGAQLVGLSIGVLILDTPGIQSSYLTLTLTWLGVRLLHLWFRYQSLVVLKFRTVNLKRARILVRSHVANHTVPGYVACNEGENILTWERFLQPRISFGVPMERMLGGEESTHMDMVNMLLKLYKYEKYILCVEQLGSEEATYLVTFKEAATSMSVLRSLWQAHWLHQNRLKQDGVVAWLEESLTALEDGFADFIKQMEEAGWDQSQIFLKVPKEPVLVLEHLDQEV</sequence>
<name>A0A077RSA0_WHEAT</name>
<evidence type="ECO:0000313" key="5">
    <source>
        <dbReference type="EMBL" id="CDM81017.1"/>
    </source>
</evidence>
<protein>
    <recommendedName>
        <fullName evidence="6">Protein root UVB sensitive 5</fullName>
    </recommendedName>
</protein>
<evidence type="ECO:0000259" key="4">
    <source>
        <dbReference type="Pfam" id="PF24160"/>
    </source>
</evidence>
<gene>
    <name evidence="5" type="ORF">TRAES_3BF024700070CFD_c1</name>
</gene>
<dbReference type="HOGENOM" id="CLU_015325_8_0_1"/>
<reference evidence="5" key="1">
    <citation type="journal article" date="2014" name="Science">
        <title>Structural and functional partitioning of bread wheat chromosome 3B.</title>
        <authorList>
            <person name="Choulet F."/>
            <person name="Alberti A."/>
            <person name="Theil S."/>
            <person name="Glover N."/>
            <person name="Barbe V."/>
            <person name="Daron J."/>
            <person name="Pingault L."/>
            <person name="Sourdille P."/>
            <person name="Couloux A."/>
            <person name="Paux E."/>
            <person name="Leroy P."/>
            <person name="Mangenot S."/>
            <person name="Guilhot N."/>
            <person name="Le Gouis J."/>
            <person name="Balfourier F."/>
            <person name="Alaux M."/>
            <person name="Jamilloux V."/>
            <person name="Poulain J."/>
            <person name="Durand C."/>
            <person name="Bellec A."/>
            <person name="Gaspin C."/>
            <person name="Safar J."/>
            <person name="Dolezel J."/>
            <person name="Rogers J."/>
            <person name="Vandepoele K."/>
            <person name="Aury J.M."/>
            <person name="Mayer K."/>
            <person name="Berges H."/>
            <person name="Quesneville H."/>
            <person name="Wincker P."/>
            <person name="Feuillet C."/>
        </authorList>
    </citation>
    <scope>NUCLEOTIDE SEQUENCE</scope>
</reference>
<feature type="compositionally biased region" description="Low complexity" evidence="2">
    <location>
        <begin position="64"/>
        <end position="76"/>
    </location>
</feature>
<dbReference type="Pfam" id="PF04884">
    <property type="entry name" value="UVB_sens_prot"/>
    <property type="match status" value="1"/>
</dbReference>
<comment type="similarity">
    <text evidence="1">Belongs to the RUS1 family.</text>
</comment>
<evidence type="ECO:0000259" key="3">
    <source>
        <dbReference type="Pfam" id="PF04884"/>
    </source>
</evidence>
<feature type="domain" description="Root UVB sensitive protein C-terminal" evidence="4">
    <location>
        <begin position="373"/>
        <end position="505"/>
    </location>
</feature>
<dbReference type="AlphaFoldDB" id="A0A077RSA0"/>
<dbReference type="EMBL" id="HG670306">
    <property type="protein sequence ID" value="CDM81017.1"/>
    <property type="molecule type" value="Genomic_DNA"/>
</dbReference>
<dbReference type="InterPro" id="IPR054549">
    <property type="entry name" value="UVB_sens_RUS_dom"/>
</dbReference>
<accession>A0A077RSA0</accession>
<dbReference type="ExpressionAtlas" id="A0A077RSA0">
    <property type="expression patterns" value="baseline and differential"/>
</dbReference>
<proteinExistence type="inferred from homology"/>
<evidence type="ECO:0008006" key="6">
    <source>
        <dbReference type="Google" id="ProtNLM"/>
    </source>
</evidence>
<feature type="domain" description="Protein root UVB sensitive/RUS" evidence="3">
    <location>
        <begin position="122"/>
        <end position="363"/>
    </location>
</feature>
<feature type="region of interest" description="Disordered" evidence="2">
    <location>
        <begin position="45"/>
        <end position="82"/>
    </location>
</feature>
<dbReference type="PANTHER" id="PTHR12770:SF27">
    <property type="entry name" value="PROTEIN ROOT UVB SENSITIVE 5"/>
    <property type="match status" value="1"/>
</dbReference>
<evidence type="ECO:0000256" key="2">
    <source>
        <dbReference type="SAM" id="MobiDB-lite"/>
    </source>
</evidence>
<organism evidence="5">
    <name type="scientific">Triticum aestivum</name>
    <name type="common">Wheat</name>
    <dbReference type="NCBI Taxonomy" id="4565"/>
    <lineage>
        <taxon>Eukaryota</taxon>
        <taxon>Viridiplantae</taxon>
        <taxon>Streptophyta</taxon>
        <taxon>Embryophyta</taxon>
        <taxon>Tracheophyta</taxon>
        <taxon>Spermatophyta</taxon>
        <taxon>Magnoliopsida</taxon>
        <taxon>Liliopsida</taxon>
        <taxon>Poales</taxon>
        <taxon>Poaceae</taxon>
        <taxon>BOP clade</taxon>
        <taxon>Pooideae</taxon>
        <taxon>Triticodae</taxon>
        <taxon>Triticeae</taxon>
        <taxon>Triticinae</taxon>
        <taxon>Triticum</taxon>
    </lineage>
</organism>
<evidence type="ECO:0000256" key="1">
    <source>
        <dbReference type="ARBA" id="ARBA00007558"/>
    </source>
</evidence>
<dbReference type="PANTHER" id="PTHR12770">
    <property type="entry name" value="RUS1 FAMILY PROTEIN C16ORF58"/>
    <property type="match status" value="1"/>
</dbReference>
<dbReference type="Pfam" id="PF24160">
    <property type="entry name" value="UVB_sens_C"/>
    <property type="match status" value="1"/>
</dbReference>